<evidence type="ECO:0000313" key="3">
    <source>
        <dbReference type="Proteomes" id="UP000499080"/>
    </source>
</evidence>
<evidence type="ECO:0000256" key="1">
    <source>
        <dbReference type="SAM" id="Phobius"/>
    </source>
</evidence>
<keyword evidence="3" id="KW-1185">Reference proteome</keyword>
<keyword evidence="1" id="KW-0812">Transmembrane</keyword>
<keyword evidence="1" id="KW-0472">Membrane</keyword>
<dbReference type="Proteomes" id="UP000499080">
    <property type="component" value="Unassembled WGS sequence"/>
</dbReference>
<name>A0A4Y2L6X9_ARAVE</name>
<sequence>MLLNVLARLCSYVKSWKFVDKEKTYSLALVPVLLLLLMSLTVLADFVVMQKLEIVDKEKTYSSCPCSCPLLLMSLTVLADFVVAVKAEIATKKRLIPLVLFLSCFSCSCH</sequence>
<evidence type="ECO:0000313" key="2">
    <source>
        <dbReference type="EMBL" id="GBN09970.1"/>
    </source>
</evidence>
<organism evidence="2 3">
    <name type="scientific">Araneus ventricosus</name>
    <name type="common">Orbweaver spider</name>
    <name type="synonym">Epeira ventricosa</name>
    <dbReference type="NCBI Taxonomy" id="182803"/>
    <lineage>
        <taxon>Eukaryota</taxon>
        <taxon>Metazoa</taxon>
        <taxon>Ecdysozoa</taxon>
        <taxon>Arthropoda</taxon>
        <taxon>Chelicerata</taxon>
        <taxon>Arachnida</taxon>
        <taxon>Araneae</taxon>
        <taxon>Araneomorphae</taxon>
        <taxon>Entelegynae</taxon>
        <taxon>Araneoidea</taxon>
        <taxon>Araneidae</taxon>
        <taxon>Araneus</taxon>
    </lineage>
</organism>
<comment type="caution">
    <text evidence="2">The sequence shown here is derived from an EMBL/GenBank/DDBJ whole genome shotgun (WGS) entry which is preliminary data.</text>
</comment>
<feature type="transmembrane region" description="Helical" evidence="1">
    <location>
        <begin position="24"/>
        <end position="48"/>
    </location>
</feature>
<reference evidence="2 3" key="1">
    <citation type="journal article" date="2019" name="Sci. Rep.">
        <title>Orb-weaving spider Araneus ventricosus genome elucidates the spidroin gene catalogue.</title>
        <authorList>
            <person name="Kono N."/>
            <person name="Nakamura H."/>
            <person name="Ohtoshi R."/>
            <person name="Moran D.A.P."/>
            <person name="Shinohara A."/>
            <person name="Yoshida Y."/>
            <person name="Fujiwara M."/>
            <person name="Mori M."/>
            <person name="Tomita M."/>
            <person name="Arakawa K."/>
        </authorList>
    </citation>
    <scope>NUCLEOTIDE SEQUENCE [LARGE SCALE GENOMIC DNA]</scope>
</reference>
<accession>A0A4Y2L6X9</accession>
<dbReference type="AlphaFoldDB" id="A0A4Y2L6X9"/>
<feature type="transmembrane region" description="Helical" evidence="1">
    <location>
        <begin position="60"/>
        <end position="85"/>
    </location>
</feature>
<protein>
    <submittedName>
        <fullName evidence="2">Uncharacterized protein</fullName>
    </submittedName>
</protein>
<keyword evidence="1" id="KW-1133">Transmembrane helix</keyword>
<dbReference type="EMBL" id="BGPR01005413">
    <property type="protein sequence ID" value="GBN09970.1"/>
    <property type="molecule type" value="Genomic_DNA"/>
</dbReference>
<proteinExistence type="predicted"/>
<gene>
    <name evidence="2" type="ORF">AVEN_159692_1</name>
</gene>